<sequence length="512" mass="58514">MLIPILIFMLYQHNEKTKLVNLNQNCGLSKQVKIEILPDELKINENKFHAIGYVPKINQKVVLFGFSKNKQEQQLLKSIKTKSLIEVTGDLSELEKAPNFNQFDSNLFYGNQGIHGQIKVRQINKVSYDYKRTVSDIMHLIRYMGLQRTSKFPKTLKMYVQSLLFGFKNSDFKDNMLGVQQLGLIHLFSISGMHVYFLINFVMFMLSLLHIKRESIDWLLIFVLPGYFIVAGASVGLLRVILMVEGRLGVKKFGLYFTRLDIWSFALMINLLINPMLLLQFGCQLSYILSFALIYANHLNNVKRTIMMNVVGLPFILFNLYEWHILSLLANILIIPFFSLVIFPIVIIGYFLAIFNLPFVHLVNNGLLIFDKIMIVVSKFPGEITFGKPIMLVVIGMVILSLLILGNPNLKNKILLISLFVLTFLMIHFPLTGEITFFDVGQGDSTLIRQPFNTSITLIDTGGKPNFFAKEGQKTVYLAPETSIRYLKSIGINHIDNICLSHQDADHIGYII</sequence>
<evidence type="ECO:0000259" key="7">
    <source>
        <dbReference type="Pfam" id="PF00753"/>
    </source>
</evidence>
<dbReference type="EMBL" id="JQBT01000035">
    <property type="protein sequence ID" value="KRN78330.1"/>
    <property type="molecule type" value="Genomic_DNA"/>
</dbReference>
<dbReference type="NCBIfam" id="TIGR00360">
    <property type="entry name" value="ComEC_N-term"/>
    <property type="match status" value="1"/>
</dbReference>
<comment type="subcellular location">
    <subcellularLocation>
        <location evidence="1">Cell membrane</location>
        <topology evidence="1">Multi-pass membrane protein</topology>
    </subcellularLocation>
</comment>
<evidence type="ECO:0000256" key="3">
    <source>
        <dbReference type="ARBA" id="ARBA00022692"/>
    </source>
</evidence>
<dbReference type="PATRIC" id="fig|1122148.6.peg.1304"/>
<accession>A0A0R2JUE9</accession>
<feature type="transmembrane region" description="Helical" evidence="6">
    <location>
        <begin position="184"/>
        <end position="206"/>
    </location>
</feature>
<evidence type="ECO:0000259" key="8">
    <source>
        <dbReference type="Pfam" id="PF03772"/>
    </source>
</evidence>
<dbReference type="InterPro" id="IPR001279">
    <property type="entry name" value="Metallo-B-lactamas"/>
</dbReference>
<dbReference type="SUPFAM" id="SSF56281">
    <property type="entry name" value="Metallo-hydrolase/oxidoreductase"/>
    <property type="match status" value="1"/>
</dbReference>
<keyword evidence="2" id="KW-1003">Cell membrane</keyword>
<keyword evidence="4 6" id="KW-1133">Transmembrane helix</keyword>
<feature type="transmembrane region" description="Helical" evidence="6">
    <location>
        <begin position="332"/>
        <end position="355"/>
    </location>
</feature>
<dbReference type="Gene3D" id="3.60.15.10">
    <property type="entry name" value="Ribonuclease Z/Hydroxyacylglutathione hydrolase-like"/>
    <property type="match status" value="1"/>
</dbReference>
<dbReference type="Pfam" id="PF00753">
    <property type="entry name" value="Lactamase_B"/>
    <property type="match status" value="1"/>
</dbReference>
<evidence type="ECO:0000256" key="2">
    <source>
        <dbReference type="ARBA" id="ARBA00022475"/>
    </source>
</evidence>
<dbReference type="InterPro" id="IPR004477">
    <property type="entry name" value="ComEC_N"/>
</dbReference>
<gene>
    <name evidence="9" type="ORF">IV52_GL001268</name>
</gene>
<dbReference type="PANTHER" id="PTHR30619:SF7">
    <property type="entry name" value="BETA-LACTAMASE DOMAIN PROTEIN"/>
    <property type="match status" value="1"/>
</dbReference>
<dbReference type="AlphaFoldDB" id="A0A0R2JUE9"/>
<evidence type="ECO:0000256" key="6">
    <source>
        <dbReference type="SAM" id="Phobius"/>
    </source>
</evidence>
<feature type="domain" description="ComEC/Rec2-related protein" evidence="8">
    <location>
        <begin position="163"/>
        <end position="404"/>
    </location>
</feature>
<feature type="transmembrane region" description="Helical" evidence="6">
    <location>
        <begin position="218"/>
        <end position="242"/>
    </location>
</feature>
<dbReference type="InterPro" id="IPR036866">
    <property type="entry name" value="RibonucZ/Hydroxyglut_hydro"/>
</dbReference>
<feature type="transmembrane region" description="Helical" evidence="6">
    <location>
        <begin position="262"/>
        <end position="294"/>
    </location>
</feature>
<evidence type="ECO:0000256" key="4">
    <source>
        <dbReference type="ARBA" id="ARBA00022989"/>
    </source>
</evidence>
<evidence type="ECO:0000313" key="10">
    <source>
        <dbReference type="Proteomes" id="UP000051565"/>
    </source>
</evidence>
<dbReference type="InterPro" id="IPR052159">
    <property type="entry name" value="Competence_DNA_uptake"/>
</dbReference>
<reference evidence="9 10" key="1">
    <citation type="journal article" date="2015" name="Genome Announc.">
        <title>Expanding the biotechnology potential of lactobacilli through comparative genomics of 213 strains and associated genera.</title>
        <authorList>
            <person name="Sun Z."/>
            <person name="Harris H.M."/>
            <person name="McCann A."/>
            <person name="Guo C."/>
            <person name="Argimon S."/>
            <person name="Zhang W."/>
            <person name="Yang X."/>
            <person name="Jeffery I.B."/>
            <person name="Cooney J.C."/>
            <person name="Kagawa T.F."/>
            <person name="Liu W."/>
            <person name="Song Y."/>
            <person name="Salvetti E."/>
            <person name="Wrobel A."/>
            <person name="Rasinkangas P."/>
            <person name="Parkhill J."/>
            <person name="Rea M.C."/>
            <person name="O'Sullivan O."/>
            <person name="Ritari J."/>
            <person name="Douillard F.P."/>
            <person name="Paul Ross R."/>
            <person name="Yang R."/>
            <person name="Briner A.E."/>
            <person name="Felis G.E."/>
            <person name="de Vos W.M."/>
            <person name="Barrangou R."/>
            <person name="Klaenhammer T.R."/>
            <person name="Caufield P.W."/>
            <person name="Cui Y."/>
            <person name="Zhang H."/>
            <person name="O'Toole P.W."/>
        </authorList>
    </citation>
    <scope>NUCLEOTIDE SEQUENCE [LARGE SCALE GENOMIC DNA]</scope>
    <source>
        <strain evidence="9 10">DSM 20690</strain>
    </source>
</reference>
<keyword evidence="10" id="KW-1185">Reference proteome</keyword>
<evidence type="ECO:0000313" key="9">
    <source>
        <dbReference type="EMBL" id="KRN78330.1"/>
    </source>
</evidence>
<dbReference type="Proteomes" id="UP000051565">
    <property type="component" value="Unassembled WGS sequence"/>
</dbReference>
<keyword evidence="3 6" id="KW-0812">Transmembrane</keyword>
<feature type="transmembrane region" description="Helical" evidence="6">
    <location>
        <begin position="306"/>
        <end position="326"/>
    </location>
</feature>
<proteinExistence type="predicted"/>
<name>A0A0R2JUE9_9LACO</name>
<protein>
    <submittedName>
        <fullName evidence="9">Uncharacterized protein</fullName>
    </submittedName>
</protein>
<dbReference type="STRING" id="53444.AYR59_04485"/>
<keyword evidence="5 6" id="KW-0472">Membrane</keyword>
<comment type="caution">
    <text evidence="9">The sequence shown here is derived from an EMBL/GenBank/DDBJ whole genome shotgun (WGS) entry which is preliminary data.</text>
</comment>
<evidence type="ECO:0000256" key="5">
    <source>
        <dbReference type="ARBA" id="ARBA00023136"/>
    </source>
</evidence>
<dbReference type="GO" id="GO:0005886">
    <property type="term" value="C:plasma membrane"/>
    <property type="evidence" value="ECO:0007669"/>
    <property type="project" value="UniProtKB-SubCell"/>
</dbReference>
<feature type="transmembrane region" description="Helical" evidence="6">
    <location>
        <begin position="386"/>
        <end position="405"/>
    </location>
</feature>
<dbReference type="Pfam" id="PF03772">
    <property type="entry name" value="Competence"/>
    <property type="match status" value="1"/>
</dbReference>
<dbReference type="PANTHER" id="PTHR30619">
    <property type="entry name" value="DNA INTERNALIZATION/COMPETENCE PROTEIN COMEC/REC2"/>
    <property type="match status" value="1"/>
</dbReference>
<feature type="domain" description="Metallo-beta-lactamase" evidence="7">
    <location>
        <begin position="439"/>
        <end position="509"/>
    </location>
</feature>
<evidence type="ECO:0000256" key="1">
    <source>
        <dbReference type="ARBA" id="ARBA00004651"/>
    </source>
</evidence>
<feature type="transmembrane region" description="Helical" evidence="6">
    <location>
        <begin position="414"/>
        <end position="431"/>
    </location>
</feature>
<organism evidence="9 10">
    <name type="scientific">Fructilactobacillus lindneri DSM 20690 = JCM 11027</name>
    <dbReference type="NCBI Taxonomy" id="1122148"/>
    <lineage>
        <taxon>Bacteria</taxon>
        <taxon>Bacillati</taxon>
        <taxon>Bacillota</taxon>
        <taxon>Bacilli</taxon>
        <taxon>Lactobacillales</taxon>
        <taxon>Lactobacillaceae</taxon>
        <taxon>Fructilactobacillus</taxon>
    </lineage>
</organism>